<accession>A0A444ZBZ5</accession>
<dbReference type="Proteomes" id="UP000289738">
    <property type="component" value="Chromosome B04"/>
</dbReference>
<reference evidence="2 3" key="1">
    <citation type="submission" date="2019-01" db="EMBL/GenBank/DDBJ databases">
        <title>Sequencing of cultivated peanut Arachis hypogaea provides insights into genome evolution and oil improvement.</title>
        <authorList>
            <person name="Chen X."/>
        </authorList>
    </citation>
    <scope>NUCLEOTIDE SEQUENCE [LARGE SCALE GENOMIC DNA]</scope>
    <source>
        <strain evidence="3">cv. Fuhuasheng</strain>
        <tissue evidence="2">Leaves</tissue>
    </source>
</reference>
<evidence type="ECO:0000313" key="2">
    <source>
        <dbReference type="EMBL" id="RYR11713.1"/>
    </source>
</evidence>
<evidence type="ECO:0000313" key="3">
    <source>
        <dbReference type="Proteomes" id="UP000289738"/>
    </source>
</evidence>
<organism evidence="2 3">
    <name type="scientific">Arachis hypogaea</name>
    <name type="common">Peanut</name>
    <dbReference type="NCBI Taxonomy" id="3818"/>
    <lineage>
        <taxon>Eukaryota</taxon>
        <taxon>Viridiplantae</taxon>
        <taxon>Streptophyta</taxon>
        <taxon>Embryophyta</taxon>
        <taxon>Tracheophyta</taxon>
        <taxon>Spermatophyta</taxon>
        <taxon>Magnoliopsida</taxon>
        <taxon>eudicotyledons</taxon>
        <taxon>Gunneridae</taxon>
        <taxon>Pentapetalae</taxon>
        <taxon>rosids</taxon>
        <taxon>fabids</taxon>
        <taxon>Fabales</taxon>
        <taxon>Fabaceae</taxon>
        <taxon>Papilionoideae</taxon>
        <taxon>50 kb inversion clade</taxon>
        <taxon>dalbergioids sensu lato</taxon>
        <taxon>Dalbergieae</taxon>
        <taxon>Pterocarpus clade</taxon>
        <taxon>Arachis</taxon>
    </lineage>
</organism>
<feature type="compositionally biased region" description="Acidic residues" evidence="1">
    <location>
        <begin position="9"/>
        <end position="23"/>
    </location>
</feature>
<gene>
    <name evidence="2" type="ORF">Ahy_B04g069233</name>
</gene>
<feature type="region of interest" description="Disordered" evidence="1">
    <location>
        <begin position="1"/>
        <end position="37"/>
    </location>
</feature>
<keyword evidence="3" id="KW-1185">Reference proteome</keyword>
<name>A0A444ZBZ5_ARAHY</name>
<comment type="caution">
    <text evidence="2">The sequence shown here is derived from an EMBL/GenBank/DDBJ whole genome shotgun (WGS) entry which is preliminary data.</text>
</comment>
<sequence>MWPIRSVLSDDDDNIGIDLEDEESKERTSEVVDAGTKKDKKDSLYAKIDGGKQSKELDIPYIEAPKNIEELYSLLDNCSTSDTILLSITLGVENRKKMQSNLMVLSSQPLQLLSKFYSPNCVIGAHYSNPNEASQPESCS</sequence>
<feature type="compositionally biased region" description="Basic and acidic residues" evidence="1">
    <location>
        <begin position="24"/>
        <end position="37"/>
    </location>
</feature>
<proteinExistence type="predicted"/>
<protein>
    <submittedName>
        <fullName evidence="2">Uncharacterized protein</fullName>
    </submittedName>
</protein>
<evidence type="ECO:0000256" key="1">
    <source>
        <dbReference type="SAM" id="MobiDB-lite"/>
    </source>
</evidence>
<dbReference type="AlphaFoldDB" id="A0A444ZBZ5"/>
<dbReference type="EMBL" id="SDMP01000014">
    <property type="protein sequence ID" value="RYR11713.1"/>
    <property type="molecule type" value="Genomic_DNA"/>
</dbReference>